<organism evidence="1 2">
    <name type="scientific">Cairina moschata</name>
    <name type="common">Muscovy duck</name>
    <dbReference type="NCBI Taxonomy" id="8855"/>
    <lineage>
        <taxon>Eukaryota</taxon>
        <taxon>Metazoa</taxon>
        <taxon>Chordata</taxon>
        <taxon>Craniata</taxon>
        <taxon>Vertebrata</taxon>
        <taxon>Euteleostomi</taxon>
        <taxon>Archelosauria</taxon>
        <taxon>Archosauria</taxon>
        <taxon>Dinosauria</taxon>
        <taxon>Saurischia</taxon>
        <taxon>Theropoda</taxon>
        <taxon>Coelurosauria</taxon>
        <taxon>Aves</taxon>
        <taxon>Neognathae</taxon>
        <taxon>Galloanserae</taxon>
        <taxon>Anseriformes</taxon>
        <taxon>Anatidae</taxon>
        <taxon>Anatinae</taxon>
        <taxon>Cairina</taxon>
    </lineage>
</organism>
<evidence type="ECO:0000313" key="1">
    <source>
        <dbReference type="Ensembl" id="ENSCMMP00000012496.1"/>
    </source>
</evidence>
<reference evidence="1" key="2">
    <citation type="submission" date="2025-08" db="UniProtKB">
        <authorList>
            <consortium name="Ensembl"/>
        </authorList>
    </citation>
    <scope>IDENTIFICATION</scope>
</reference>
<accession>A0A8C3C1J4</accession>
<reference evidence="1" key="3">
    <citation type="submission" date="2025-09" db="UniProtKB">
        <authorList>
            <consortium name="Ensembl"/>
        </authorList>
    </citation>
    <scope>IDENTIFICATION</scope>
</reference>
<name>A0A8C3C1J4_CAIMO</name>
<sequence length="100" mass="11171">TAEGNTALSGNRKVFLRVQDVFFCAITRGRNVKGTLRGPCSTRCPSLKLPLSPRGAPGSPLLPDHFTDTWPAFWGTRRHENAGEFVLMHSPGSQRERHWK</sequence>
<dbReference type="AlphaFoldDB" id="A0A8C3C1J4"/>
<dbReference type="Proteomes" id="UP000694556">
    <property type="component" value="Chromosome 4"/>
</dbReference>
<evidence type="ECO:0000313" key="2">
    <source>
        <dbReference type="Proteomes" id="UP000694556"/>
    </source>
</evidence>
<keyword evidence="2" id="KW-1185">Reference proteome</keyword>
<reference evidence="1" key="1">
    <citation type="submission" date="2018-09" db="EMBL/GenBank/DDBJ databases">
        <title>Common duck and Muscovy duck high density SNP chip.</title>
        <authorList>
            <person name="Vignal A."/>
            <person name="Thebault N."/>
            <person name="Warren W.C."/>
        </authorList>
    </citation>
    <scope>NUCLEOTIDE SEQUENCE [LARGE SCALE GENOMIC DNA]</scope>
</reference>
<dbReference type="Ensembl" id="ENSCMMT00000013737.1">
    <property type="protein sequence ID" value="ENSCMMP00000012496.1"/>
    <property type="gene ID" value="ENSCMMG00000007907.1"/>
</dbReference>
<protein>
    <submittedName>
        <fullName evidence="1">Uncharacterized protein</fullName>
    </submittedName>
</protein>
<proteinExistence type="predicted"/>